<dbReference type="SMART" id="SM00487">
    <property type="entry name" value="DEXDc"/>
    <property type="match status" value="1"/>
</dbReference>
<evidence type="ECO:0000259" key="7">
    <source>
        <dbReference type="PROSITE" id="PS51194"/>
    </source>
</evidence>
<evidence type="ECO:0000313" key="8">
    <source>
        <dbReference type="EMBL" id="GHH68119.1"/>
    </source>
</evidence>
<evidence type="ECO:0000313" key="9">
    <source>
        <dbReference type="Proteomes" id="UP000627369"/>
    </source>
</evidence>
<protein>
    <submittedName>
        <fullName evidence="8">DEAD/DEAH box helicase</fullName>
    </submittedName>
</protein>
<dbReference type="PROSITE" id="PS51192">
    <property type="entry name" value="HELICASE_ATP_BIND_1"/>
    <property type="match status" value="1"/>
</dbReference>
<gene>
    <name evidence="8" type="ORF">GCM10017772_11040</name>
</gene>
<sequence>MTAPSSTTSTSATATSTTGRSGSASDIPKPAGTLIPYLPAPTGKDPDPDVLFESFGEWAAAGGRALYPHQEEALLEVMTGSHVVLATPTGSGKSMVAMGAQFAALAAHRSGRGGRTYYTAPLKALVSEKFFDLVAAFGSKNVGMMTGDSAVNPDAPIICCTAEILANLALRRGSGDGETGLGTDDDAISQVVMDEFHYYGDPQRGWAWQVPLLELKDTQFILMSATLGDTTRLREDIEERTGRPVAEVAGAERPVPLTFSYVVEPLTEVIQELVQTHRAPVYVVHFTQKDAVDRAQSLLSMNVSSKSEKEAITAEMGAFRFGTGFGKTLSKFLRHGVGVHHAGMLPKYRRLVERLTQKGLLKVVCGTDTLGVGINVPIRTVLLTSLVKFDGERMRHLSAREFHQIAGRAGRAGYDTVGEVLVMAPEHVIENRKLLAKAGDDPKKLKKIVRKKAPSGSVNWTDATFERLRDADPEPLVSQFRVNHAMVLNVLARASVRPTGPGAATADPVDAMRHLLTANHDTETQQAEHVRQAFRIYRSLRTAGVVEKVMVSDSAVPDGDGRLRPSARLMVDLPRDFALNQPLSPFALAAMDLLDVESPAHSLDVVSVIEATLDDPRQVLMGQQNRARGEAVAAMKAEGLEYDERMELLEEVTWPKPLADLLEPAFHTYRRTNPWVADAELSPKSVVRDMVEKAMTFAEIVSVYGLERTEGVVLRYLADAYRAVRQVVPDEHRTEEVQEIIEWLGELVRGVDSSLLDEWERLANPVDDDADLVTDGELAGAGAEAPARPVTGNPRAFRRLVRNAMFRRVELVAREAYSALAALDPGWDADAWGEALDPLFEEQGDDAVGIGPEARSAALLTILEPGADLPGSAGGETGRVEPGTWWVRQVLDDPVRNHDWAITARVDLAASDEAGEVVLTVVGVGQI</sequence>
<dbReference type="AlphaFoldDB" id="A0A919KQ91"/>
<reference evidence="8" key="1">
    <citation type="journal article" date="2014" name="Int. J. Syst. Evol. Microbiol.">
        <title>Complete genome sequence of Corynebacterium casei LMG S-19264T (=DSM 44701T), isolated from a smear-ripened cheese.</title>
        <authorList>
            <consortium name="US DOE Joint Genome Institute (JGI-PGF)"/>
            <person name="Walter F."/>
            <person name="Albersmeier A."/>
            <person name="Kalinowski J."/>
            <person name="Ruckert C."/>
        </authorList>
    </citation>
    <scope>NUCLEOTIDE SEQUENCE</scope>
    <source>
        <strain evidence="8">CGMCC 4.7398</strain>
    </source>
</reference>
<dbReference type="InterPro" id="IPR027417">
    <property type="entry name" value="P-loop_NTPase"/>
</dbReference>
<accession>A0A919KQ91</accession>
<dbReference type="Pfam" id="PF12029">
    <property type="entry name" value="DUF3516"/>
    <property type="match status" value="1"/>
</dbReference>
<feature type="compositionally biased region" description="Low complexity" evidence="5">
    <location>
        <begin position="1"/>
        <end position="25"/>
    </location>
</feature>
<dbReference type="GO" id="GO:0016787">
    <property type="term" value="F:hydrolase activity"/>
    <property type="evidence" value="ECO:0007669"/>
    <property type="project" value="UniProtKB-KW"/>
</dbReference>
<evidence type="ECO:0000256" key="3">
    <source>
        <dbReference type="ARBA" id="ARBA00022806"/>
    </source>
</evidence>
<keyword evidence="4" id="KW-0067">ATP-binding</keyword>
<dbReference type="InterPro" id="IPR001650">
    <property type="entry name" value="Helicase_C-like"/>
</dbReference>
<dbReference type="CDD" id="cd17921">
    <property type="entry name" value="DEXHc_Ski2"/>
    <property type="match status" value="1"/>
</dbReference>
<dbReference type="RefSeq" id="WP_229872144.1">
    <property type="nucleotide sequence ID" value="NZ_BNAS01000001.1"/>
</dbReference>
<dbReference type="SUPFAM" id="SSF52540">
    <property type="entry name" value="P-loop containing nucleoside triphosphate hydrolases"/>
    <property type="match status" value="1"/>
</dbReference>
<dbReference type="GO" id="GO:0003676">
    <property type="term" value="F:nucleic acid binding"/>
    <property type="evidence" value="ECO:0007669"/>
    <property type="project" value="InterPro"/>
</dbReference>
<keyword evidence="2" id="KW-0378">Hydrolase</keyword>
<dbReference type="GO" id="GO:0005524">
    <property type="term" value="F:ATP binding"/>
    <property type="evidence" value="ECO:0007669"/>
    <property type="project" value="UniProtKB-KW"/>
</dbReference>
<keyword evidence="1" id="KW-0547">Nucleotide-binding</keyword>
<reference evidence="8" key="2">
    <citation type="submission" date="2020-09" db="EMBL/GenBank/DDBJ databases">
        <authorList>
            <person name="Sun Q."/>
            <person name="Zhou Y."/>
        </authorList>
    </citation>
    <scope>NUCLEOTIDE SEQUENCE</scope>
    <source>
        <strain evidence="8">CGMCC 4.7398</strain>
    </source>
</reference>
<dbReference type="PROSITE" id="PS51194">
    <property type="entry name" value="HELICASE_CTER"/>
    <property type="match status" value="1"/>
</dbReference>
<dbReference type="Pfam" id="PF00270">
    <property type="entry name" value="DEAD"/>
    <property type="match status" value="1"/>
</dbReference>
<proteinExistence type="predicted"/>
<evidence type="ECO:0000259" key="6">
    <source>
        <dbReference type="PROSITE" id="PS51192"/>
    </source>
</evidence>
<evidence type="ECO:0000256" key="4">
    <source>
        <dbReference type="ARBA" id="ARBA00022840"/>
    </source>
</evidence>
<dbReference type="Gene3D" id="3.40.50.300">
    <property type="entry name" value="P-loop containing nucleotide triphosphate hydrolases"/>
    <property type="match status" value="2"/>
</dbReference>
<name>A0A919KQ91_9MICO</name>
<feature type="domain" description="Helicase ATP-binding" evidence="6">
    <location>
        <begin position="74"/>
        <end position="245"/>
    </location>
</feature>
<evidence type="ECO:0000256" key="2">
    <source>
        <dbReference type="ARBA" id="ARBA00022801"/>
    </source>
</evidence>
<dbReference type="InterPro" id="IPR011545">
    <property type="entry name" value="DEAD/DEAH_box_helicase_dom"/>
</dbReference>
<dbReference type="Pfam" id="PF00271">
    <property type="entry name" value="Helicase_C"/>
    <property type="match status" value="1"/>
</dbReference>
<dbReference type="PANTHER" id="PTHR12131">
    <property type="entry name" value="ATP-DEPENDENT RNA AND DNA HELICASE"/>
    <property type="match status" value="1"/>
</dbReference>
<dbReference type="EMBL" id="BNAS01000001">
    <property type="protein sequence ID" value="GHH68119.1"/>
    <property type="molecule type" value="Genomic_DNA"/>
</dbReference>
<evidence type="ECO:0000256" key="5">
    <source>
        <dbReference type="SAM" id="MobiDB-lite"/>
    </source>
</evidence>
<dbReference type="InterPro" id="IPR050699">
    <property type="entry name" value="RNA-DNA_Helicase"/>
</dbReference>
<keyword evidence="3 8" id="KW-0347">Helicase</keyword>
<comment type="caution">
    <text evidence="8">The sequence shown here is derived from an EMBL/GenBank/DDBJ whole genome shotgun (WGS) entry which is preliminary data.</text>
</comment>
<feature type="region of interest" description="Disordered" evidence="5">
    <location>
        <begin position="1"/>
        <end position="40"/>
    </location>
</feature>
<dbReference type="SMART" id="SM00490">
    <property type="entry name" value="HELICc"/>
    <property type="match status" value="1"/>
</dbReference>
<dbReference type="GO" id="GO:0004386">
    <property type="term" value="F:helicase activity"/>
    <property type="evidence" value="ECO:0007669"/>
    <property type="project" value="UniProtKB-KW"/>
</dbReference>
<dbReference type="PANTHER" id="PTHR12131:SF1">
    <property type="entry name" value="ATP-DEPENDENT RNA HELICASE SUPV3L1, MITOCHONDRIAL-RELATED"/>
    <property type="match status" value="1"/>
</dbReference>
<evidence type="ECO:0000256" key="1">
    <source>
        <dbReference type="ARBA" id="ARBA00022741"/>
    </source>
</evidence>
<dbReference type="Proteomes" id="UP000627369">
    <property type="component" value="Unassembled WGS sequence"/>
</dbReference>
<keyword evidence="9" id="KW-1185">Reference proteome</keyword>
<organism evidence="8 9">
    <name type="scientific">Promicromonospora soli</name>
    <dbReference type="NCBI Taxonomy" id="2035533"/>
    <lineage>
        <taxon>Bacteria</taxon>
        <taxon>Bacillati</taxon>
        <taxon>Actinomycetota</taxon>
        <taxon>Actinomycetes</taxon>
        <taxon>Micrococcales</taxon>
        <taxon>Promicromonosporaceae</taxon>
        <taxon>Promicromonospora</taxon>
    </lineage>
</organism>
<dbReference type="InterPro" id="IPR021904">
    <property type="entry name" value="DUF3516"/>
</dbReference>
<feature type="domain" description="Helicase C-terminal" evidence="7">
    <location>
        <begin position="287"/>
        <end position="472"/>
    </location>
</feature>
<dbReference type="InterPro" id="IPR014001">
    <property type="entry name" value="Helicase_ATP-bd"/>
</dbReference>